<dbReference type="InterPro" id="IPR041897">
    <property type="entry name" value="INTS11-like_MBL-fold"/>
</dbReference>
<accession>X6MWC2</accession>
<dbReference type="GO" id="GO:0016180">
    <property type="term" value="P:snRNA processing"/>
    <property type="evidence" value="ECO:0007669"/>
    <property type="project" value="TreeGrafter"/>
</dbReference>
<gene>
    <name evidence="4" type="ORF">RFI_19529</name>
</gene>
<dbReference type="Proteomes" id="UP000023152">
    <property type="component" value="Unassembled WGS sequence"/>
</dbReference>
<keyword evidence="5" id="KW-1185">Reference proteome</keyword>
<dbReference type="InterPro" id="IPR036866">
    <property type="entry name" value="RibonucZ/Hydroxyglut_hydro"/>
</dbReference>
<dbReference type="Gene3D" id="3.60.15.10">
    <property type="entry name" value="Ribonuclease Z/Hydroxyacylglutathione hydrolase-like"/>
    <property type="match status" value="1"/>
</dbReference>
<dbReference type="InterPro" id="IPR050698">
    <property type="entry name" value="MBL"/>
</dbReference>
<evidence type="ECO:0000256" key="2">
    <source>
        <dbReference type="ARBA" id="ARBA00023242"/>
    </source>
</evidence>
<dbReference type="OrthoDB" id="10249535at2759"/>
<dbReference type="PANTHER" id="PTHR11203">
    <property type="entry name" value="CLEAVAGE AND POLYADENYLATION SPECIFICITY FACTOR FAMILY MEMBER"/>
    <property type="match status" value="1"/>
</dbReference>
<evidence type="ECO:0000313" key="4">
    <source>
        <dbReference type="EMBL" id="ETO17782.1"/>
    </source>
</evidence>
<proteinExistence type="predicted"/>
<dbReference type="CDD" id="cd16291">
    <property type="entry name" value="INTS11-like_MBL-fold"/>
    <property type="match status" value="1"/>
</dbReference>
<dbReference type="AlphaFoldDB" id="X6MWC2"/>
<name>X6MWC2_RETFI</name>
<dbReference type="SUPFAM" id="SSF56281">
    <property type="entry name" value="Metallo-hydrolase/oxidoreductase"/>
    <property type="match status" value="1"/>
</dbReference>
<dbReference type="PANTHER" id="PTHR11203:SF37">
    <property type="entry name" value="INTEGRATOR COMPLEX SUBUNIT 11"/>
    <property type="match status" value="1"/>
</dbReference>
<dbReference type="Pfam" id="PF16661">
    <property type="entry name" value="Lactamase_B_6"/>
    <property type="match status" value="1"/>
</dbReference>
<protein>
    <submittedName>
        <fullName evidence="4">RNA-metabolising metallo-beta-lactamase family protein</fullName>
    </submittedName>
</protein>
<sequence>MTSKSIPLLINKEGAKTKQLKVMVLGAGHEVGRSCIVVQFCERKTVMFDCGVHMGRTDEKKFPDFDMLAQINKQAKSMNEIVDVVCISHFHLDHIGALPYFTEHLNYSNPILASHPTKYVSPLLLQDYCLIANKGNLTTKMSLGTTETDARRGAMEYTIEDIESCMKKVQGVSLEERVTLFANTKDEMIIECYYAGHVLGAVMFYIRMPHYDNVSVLYTGDYNMTSDRHLGSAKVPSNLQCDLLITESTYATMIRESRQVRERNLLTKIYECVISNKGKVLIPVFALGRAQELMLLLEEYWKRMNLSHVPILF</sequence>
<evidence type="ECO:0000313" key="5">
    <source>
        <dbReference type="Proteomes" id="UP000023152"/>
    </source>
</evidence>
<dbReference type="OMA" id="SIRIRCK"/>
<dbReference type="EMBL" id="ASPP01016003">
    <property type="protein sequence ID" value="ETO17782.1"/>
    <property type="molecule type" value="Genomic_DNA"/>
</dbReference>
<evidence type="ECO:0000259" key="3">
    <source>
        <dbReference type="SMART" id="SM00849"/>
    </source>
</evidence>
<feature type="domain" description="Metallo-beta-lactamase" evidence="3">
    <location>
        <begin position="32"/>
        <end position="277"/>
    </location>
</feature>
<evidence type="ECO:0000256" key="1">
    <source>
        <dbReference type="ARBA" id="ARBA00004123"/>
    </source>
</evidence>
<dbReference type="GO" id="GO:0004521">
    <property type="term" value="F:RNA endonuclease activity"/>
    <property type="evidence" value="ECO:0007669"/>
    <property type="project" value="TreeGrafter"/>
</dbReference>
<reference evidence="4 5" key="1">
    <citation type="journal article" date="2013" name="Curr. Biol.">
        <title>The Genome of the Foraminiferan Reticulomyxa filosa.</title>
        <authorList>
            <person name="Glockner G."/>
            <person name="Hulsmann N."/>
            <person name="Schleicher M."/>
            <person name="Noegel A.A."/>
            <person name="Eichinger L."/>
            <person name="Gallinger C."/>
            <person name="Pawlowski J."/>
            <person name="Sierra R."/>
            <person name="Euteneuer U."/>
            <person name="Pillet L."/>
            <person name="Moustafa A."/>
            <person name="Platzer M."/>
            <person name="Groth M."/>
            <person name="Szafranski K."/>
            <person name="Schliwa M."/>
        </authorList>
    </citation>
    <scope>NUCLEOTIDE SEQUENCE [LARGE SCALE GENOMIC DNA]</scope>
</reference>
<dbReference type="SMART" id="SM00849">
    <property type="entry name" value="Lactamase_B"/>
    <property type="match status" value="1"/>
</dbReference>
<dbReference type="GO" id="GO:0005634">
    <property type="term" value="C:nucleus"/>
    <property type="evidence" value="ECO:0007669"/>
    <property type="project" value="UniProtKB-SubCell"/>
</dbReference>
<comment type="caution">
    <text evidence="4">The sequence shown here is derived from an EMBL/GenBank/DDBJ whole genome shotgun (WGS) entry which is preliminary data.</text>
</comment>
<keyword evidence="2" id="KW-0539">Nucleus</keyword>
<organism evidence="4 5">
    <name type="scientific">Reticulomyxa filosa</name>
    <dbReference type="NCBI Taxonomy" id="46433"/>
    <lineage>
        <taxon>Eukaryota</taxon>
        <taxon>Sar</taxon>
        <taxon>Rhizaria</taxon>
        <taxon>Retaria</taxon>
        <taxon>Foraminifera</taxon>
        <taxon>Monothalamids</taxon>
        <taxon>Reticulomyxidae</taxon>
        <taxon>Reticulomyxa</taxon>
    </lineage>
</organism>
<comment type="subcellular location">
    <subcellularLocation>
        <location evidence="1">Nucleus</location>
    </subcellularLocation>
</comment>
<dbReference type="InterPro" id="IPR001279">
    <property type="entry name" value="Metallo-B-lactamas"/>
</dbReference>